<dbReference type="InterPro" id="IPR002885">
    <property type="entry name" value="PPR_rpt"/>
</dbReference>
<dbReference type="InterPro" id="IPR046848">
    <property type="entry name" value="E_motif"/>
</dbReference>
<name>A0A4Y7IDQ9_PAPSO</name>
<dbReference type="GO" id="GO:0003723">
    <property type="term" value="F:RNA binding"/>
    <property type="evidence" value="ECO:0007669"/>
    <property type="project" value="InterPro"/>
</dbReference>
<feature type="repeat" description="PPR" evidence="2">
    <location>
        <begin position="225"/>
        <end position="255"/>
    </location>
</feature>
<dbReference type="GO" id="GO:0009451">
    <property type="term" value="P:RNA modification"/>
    <property type="evidence" value="ECO:0007669"/>
    <property type="project" value="InterPro"/>
</dbReference>
<dbReference type="InterPro" id="IPR011990">
    <property type="entry name" value="TPR-like_helical_dom_sf"/>
</dbReference>
<feature type="repeat" description="PPR" evidence="2">
    <location>
        <begin position="358"/>
        <end position="392"/>
    </location>
</feature>
<protein>
    <recommendedName>
        <fullName evidence="5">Pentacotripeptide-repeat region of PRORP domain-containing protein</fullName>
    </recommendedName>
</protein>
<feature type="repeat" description="PPR" evidence="2">
    <location>
        <begin position="163"/>
        <end position="197"/>
    </location>
</feature>
<evidence type="ECO:0008006" key="5">
    <source>
        <dbReference type="Google" id="ProtNLM"/>
    </source>
</evidence>
<evidence type="ECO:0000313" key="4">
    <source>
        <dbReference type="Proteomes" id="UP000316621"/>
    </source>
</evidence>
<keyword evidence="4" id="KW-1185">Reference proteome</keyword>
<evidence type="ECO:0000313" key="3">
    <source>
        <dbReference type="EMBL" id="RZC45529.1"/>
    </source>
</evidence>
<dbReference type="FunFam" id="1.25.40.10:FF:000184">
    <property type="entry name" value="Pentatricopeptide repeat-containing protein, chloroplastic"/>
    <property type="match status" value="1"/>
</dbReference>
<dbReference type="OMA" id="CHHEAIR"/>
<dbReference type="Gene3D" id="1.25.40.10">
    <property type="entry name" value="Tetratricopeptide repeat domain"/>
    <property type="match status" value="4"/>
</dbReference>
<evidence type="ECO:0000256" key="2">
    <source>
        <dbReference type="PROSITE-ProRule" id="PRU00708"/>
    </source>
</evidence>
<proteinExistence type="predicted"/>
<keyword evidence="1" id="KW-0677">Repeat</keyword>
<dbReference type="Proteomes" id="UP000316621">
    <property type="component" value="Chromosome 1"/>
</dbReference>
<dbReference type="Gramene" id="RZC45529">
    <property type="protein sequence ID" value="RZC45529"/>
    <property type="gene ID" value="C5167_038485"/>
</dbReference>
<gene>
    <name evidence="3" type="ORF">C5167_038485</name>
</gene>
<dbReference type="NCBIfam" id="TIGR00756">
    <property type="entry name" value="PPR"/>
    <property type="match status" value="6"/>
</dbReference>
<dbReference type="Pfam" id="PF13041">
    <property type="entry name" value="PPR_2"/>
    <property type="match status" value="3"/>
</dbReference>
<dbReference type="PANTHER" id="PTHR47926:SF537">
    <property type="entry name" value="PENTACOTRIPEPTIDE-REPEAT REGION OF PRORP DOMAIN-CONTAINING PROTEIN"/>
    <property type="match status" value="1"/>
</dbReference>
<dbReference type="PANTHER" id="PTHR47926">
    <property type="entry name" value="PENTATRICOPEPTIDE REPEAT-CONTAINING PROTEIN"/>
    <property type="match status" value="1"/>
</dbReference>
<dbReference type="Pfam" id="PF01535">
    <property type="entry name" value="PPR"/>
    <property type="match status" value="4"/>
</dbReference>
<dbReference type="FunFam" id="1.25.40.10:FF:000348">
    <property type="entry name" value="Pentatricopeptide repeat-containing protein chloroplastic"/>
    <property type="match status" value="1"/>
</dbReference>
<feature type="repeat" description="PPR" evidence="2">
    <location>
        <begin position="61"/>
        <end position="95"/>
    </location>
</feature>
<dbReference type="OrthoDB" id="185373at2759"/>
<accession>A0A4Y7IDQ9</accession>
<organism evidence="3 4">
    <name type="scientific">Papaver somniferum</name>
    <name type="common">Opium poppy</name>
    <dbReference type="NCBI Taxonomy" id="3469"/>
    <lineage>
        <taxon>Eukaryota</taxon>
        <taxon>Viridiplantae</taxon>
        <taxon>Streptophyta</taxon>
        <taxon>Embryophyta</taxon>
        <taxon>Tracheophyta</taxon>
        <taxon>Spermatophyta</taxon>
        <taxon>Magnoliopsida</taxon>
        <taxon>Ranunculales</taxon>
        <taxon>Papaveraceae</taxon>
        <taxon>Papaveroideae</taxon>
        <taxon>Papaver</taxon>
    </lineage>
</organism>
<dbReference type="InterPro" id="IPR046960">
    <property type="entry name" value="PPR_At4g14850-like_plant"/>
</dbReference>
<reference evidence="3 4" key="1">
    <citation type="journal article" date="2018" name="Science">
        <title>The opium poppy genome and morphinan production.</title>
        <authorList>
            <person name="Guo L."/>
            <person name="Winzer T."/>
            <person name="Yang X."/>
            <person name="Li Y."/>
            <person name="Ning Z."/>
            <person name="He Z."/>
            <person name="Teodor R."/>
            <person name="Lu Y."/>
            <person name="Bowser T.A."/>
            <person name="Graham I.A."/>
            <person name="Ye K."/>
        </authorList>
    </citation>
    <scope>NUCLEOTIDE SEQUENCE [LARGE SCALE GENOMIC DNA]</scope>
    <source>
        <strain evidence="4">cv. HN1</strain>
        <tissue evidence="3">Leaves</tissue>
    </source>
</reference>
<feature type="repeat" description="PPR" evidence="2">
    <location>
        <begin position="256"/>
        <end position="290"/>
    </location>
</feature>
<dbReference type="EMBL" id="CM010715">
    <property type="protein sequence ID" value="RZC45529.1"/>
    <property type="molecule type" value="Genomic_DNA"/>
</dbReference>
<dbReference type="AlphaFoldDB" id="A0A4Y7IDQ9"/>
<dbReference type="Pfam" id="PF20431">
    <property type="entry name" value="E_motif"/>
    <property type="match status" value="1"/>
</dbReference>
<dbReference type="PROSITE" id="PS51375">
    <property type="entry name" value="PPR"/>
    <property type="match status" value="6"/>
</dbReference>
<sequence>MMQKLYGLKDLKQIHATIVKTSIPQDYSFQLSKLIELSALSCNRGCFLYAHKLFSQIQNPNLFIYNTMIRGSLINKQSNEATLLYIQMRKQNILPNNFTFPFVLRACEEQFELKRGEEVHGCILKTGFGSNLFVLTTLLNMYSLCGRSSGASTKVFEEMPVKDVVSWNSMISGHLRHGELELARKYFDMAPDKSLVSWNSMVAGYANLGNMIEAEKFFMEMPAKDATSWNSLISGYVKVGDVISAERLFERMPERDVVSWTLVIDGCVKNGHHDRSLNLFHQMQLAGVEPSVITLISVLTACANLGALELGRWIHCYIEKREFTLDNKLGTALIDMYAKCGDIGKGLEVFSSLECGKDVITWTSVIVGLAMNGKCREALDFFTCMVMEGIKPDEITFVGVLCACSHQGFVNEGRQYFDSMMKEYNLRPRIEHYSCIIDLFGRAGLLEEAKDLVENMPFQADSVILGSLFAACQTHKNVELGEQVMELLVEIEPENKGNYVILSNIYAVAGRWENVAQVRKKLKEKGTRRVPGCSSIEVDYQVHEFLSGDRSHSRSMEIFEMLDLLRGYDK</sequence>
<feature type="repeat" description="PPR" evidence="2">
    <location>
        <begin position="393"/>
        <end position="428"/>
    </location>
</feature>
<evidence type="ECO:0000256" key="1">
    <source>
        <dbReference type="ARBA" id="ARBA00022737"/>
    </source>
</evidence>